<proteinExistence type="predicted"/>
<protein>
    <submittedName>
        <fullName evidence="1">Uncharacterized protein</fullName>
    </submittedName>
</protein>
<evidence type="ECO:0000313" key="2">
    <source>
        <dbReference type="Proteomes" id="UP001283361"/>
    </source>
</evidence>
<reference evidence="1" key="1">
    <citation type="journal article" date="2023" name="G3 (Bethesda)">
        <title>A reference genome for the long-term kleptoplast-retaining sea slug Elysia crispata morphotype clarki.</title>
        <authorList>
            <person name="Eastman K.E."/>
            <person name="Pendleton A.L."/>
            <person name="Shaikh M.A."/>
            <person name="Suttiyut T."/>
            <person name="Ogas R."/>
            <person name="Tomko P."/>
            <person name="Gavelis G."/>
            <person name="Widhalm J.R."/>
            <person name="Wisecaver J.H."/>
        </authorList>
    </citation>
    <scope>NUCLEOTIDE SEQUENCE</scope>
    <source>
        <strain evidence="1">ECLA1</strain>
    </source>
</reference>
<dbReference type="AlphaFoldDB" id="A0AAE0Z957"/>
<evidence type="ECO:0000313" key="1">
    <source>
        <dbReference type="EMBL" id="KAK3765097.1"/>
    </source>
</evidence>
<accession>A0AAE0Z957</accession>
<organism evidence="1 2">
    <name type="scientific">Elysia crispata</name>
    <name type="common">lettuce slug</name>
    <dbReference type="NCBI Taxonomy" id="231223"/>
    <lineage>
        <taxon>Eukaryota</taxon>
        <taxon>Metazoa</taxon>
        <taxon>Spiralia</taxon>
        <taxon>Lophotrochozoa</taxon>
        <taxon>Mollusca</taxon>
        <taxon>Gastropoda</taxon>
        <taxon>Heterobranchia</taxon>
        <taxon>Euthyneura</taxon>
        <taxon>Panpulmonata</taxon>
        <taxon>Sacoglossa</taxon>
        <taxon>Placobranchoidea</taxon>
        <taxon>Plakobranchidae</taxon>
        <taxon>Elysia</taxon>
    </lineage>
</organism>
<name>A0AAE0Z957_9GAST</name>
<comment type="caution">
    <text evidence="1">The sequence shown here is derived from an EMBL/GenBank/DDBJ whole genome shotgun (WGS) entry which is preliminary data.</text>
</comment>
<dbReference type="Proteomes" id="UP001283361">
    <property type="component" value="Unassembled WGS sequence"/>
</dbReference>
<gene>
    <name evidence="1" type="ORF">RRG08_040828</name>
</gene>
<sequence>MLNKTVSYHQDGVLCHLLTPKTSVCYHQMVFSVTCSRQRHQSVFTIWYLVPRDHAEKNSQLTPEWYLVPRGHAKDLSLLSPDGV</sequence>
<keyword evidence="2" id="KW-1185">Reference proteome</keyword>
<dbReference type="EMBL" id="JAWDGP010004349">
    <property type="protein sequence ID" value="KAK3765097.1"/>
    <property type="molecule type" value="Genomic_DNA"/>
</dbReference>